<proteinExistence type="predicted"/>
<dbReference type="PRINTS" id="PR00605">
    <property type="entry name" value="CYTCHROMECIC"/>
</dbReference>
<evidence type="ECO:0000256" key="6">
    <source>
        <dbReference type="PROSITE-ProRule" id="PRU00433"/>
    </source>
</evidence>
<dbReference type="InterPro" id="IPR036909">
    <property type="entry name" value="Cyt_c-like_dom_sf"/>
</dbReference>
<dbReference type="PANTHER" id="PTHR37823">
    <property type="entry name" value="CYTOCHROME C-553-LIKE"/>
    <property type="match status" value="1"/>
</dbReference>
<evidence type="ECO:0000256" key="5">
    <source>
        <dbReference type="ARBA" id="ARBA00023004"/>
    </source>
</evidence>
<keyword evidence="2 6" id="KW-0349">Heme</keyword>
<dbReference type="Proteomes" id="UP001596047">
    <property type="component" value="Unassembled WGS sequence"/>
</dbReference>
<evidence type="ECO:0000256" key="7">
    <source>
        <dbReference type="SAM" id="SignalP"/>
    </source>
</evidence>
<dbReference type="InterPro" id="IPR051811">
    <property type="entry name" value="Cytochrome_c550/c551-like"/>
</dbReference>
<gene>
    <name evidence="9" type="ORF">ACFPYJ_14480</name>
</gene>
<reference evidence="10" key="1">
    <citation type="journal article" date="2019" name="Int. J. Syst. Evol. Microbiol.">
        <title>The Global Catalogue of Microorganisms (GCM) 10K type strain sequencing project: providing services to taxonomists for standard genome sequencing and annotation.</title>
        <authorList>
            <consortium name="The Broad Institute Genomics Platform"/>
            <consortium name="The Broad Institute Genome Sequencing Center for Infectious Disease"/>
            <person name="Wu L."/>
            <person name="Ma J."/>
        </authorList>
    </citation>
    <scope>NUCLEOTIDE SEQUENCE [LARGE SCALE GENOMIC DNA]</scope>
    <source>
        <strain evidence="10">CGMCC 1.3240</strain>
    </source>
</reference>
<accession>A0ABW0W025</accession>
<dbReference type="PROSITE" id="PS51257">
    <property type="entry name" value="PROKAR_LIPOPROTEIN"/>
    <property type="match status" value="1"/>
</dbReference>
<evidence type="ECO:0000256" key="1">
    <source>
        <dbReference type="ARBA" id="ARBA00022448"/>
    </source>
</evidence>
<evidence type="ECO:0000313" key="10">
    <source>
        <dbReference type="Proteomes" id="UP001596047"/>
    </source>
</evidence>
<keyword evidence="1" id="KW-0813">Transport</keyword>
<keyword evidence="3 6" id="KW-0479">Metal-binding</keyword>
<evidence type="ECO:0000256" key="4">
    <source>
        <dbReference type="ARBA" id="ARBA00022982"/>
    </source>
</evidence>
<dbReference type="Pfam" id="PF13442">
    <property type="entry name" value="Cytochrome_CBB3"/>
    <property type="match status" value="1"/>
</dbReference>
<evidence type="ECO:0000259" key="8">
    <source>
        <dbReference type="PROSITE" id="PS51007"/>
    </source>
</evidence>
<sequence>MKKRLLPLFLLVTAFIVIAAGCGGNNKNNTNAPAPANNTGTNGNAGNTTNAANAEATYKAQCVGCHAADLSGGVGPNLQKIGGSLTAEQISTQIHNGGGGMPAYKGTLSEDEITALTNWLASKK</sequence>
<dbReference type="SUPFAM" id="SSF46626">
    <property type="entry name" value="Cytochrome c"/>
    <property type="match status" value="1"/>
</dbReference>
<dbReference type="RefSeq" id="WP_379188859.1">
    <property type="nucleotide sequence ID" value="NZ_JBHSOW010000047.1"/>
</dbReference>
<evidence type="ECO:0000313" key="9">
    <source>
        <dbReference type="EMBL" id="MFC5650314.1"/>
    </source>
</evidence>
<protein>
    <submittedName>
        <fullName evidence="9">C-type cytochrome</fullName>
    </submittedName>
</protein>
<keyword evidence="7" id="KW-0732">Signal</keyword>
<keyword evidence="4" id="KW-0249">Electron transport</keyword>
<feature type="signal peptide" evidence="7">
    <location>
        <begin position="1"/>
        <end position="19"/>
    </location>
</feature>
<feature type="domain" description="Cytochrome c" evidence="8">
    <location>
        <begin position="49"/>
        <end position="124"/>
    </location>
</feature>
<dbReference type="PIRSF" id="PIRSF000025">
    <property type="entry name" value="Cytc_Bsub_c550"/>
    <property type="match status" value="1"/>
</dbReference>
<dbReference type="InterPro" id="IPR009056">
    <property type="entry name" value="Cyt_c-like_dom"/>
</dbReference>
<feature type="chain" id="PRO_5045102999" evidence="7">
    <location>
        <begin position="20"/>
        <end position="124"/>
    </location>
</feature>
<evidence type="ECO:0000256" key="3">
    <source>
        <dbReference type="ARBA" id="ARBA00022723"/>
    </source>
</evidence>
<dbReference type="InterPro" id="IPR008168">
    <property type="entry name" value="Cyt_C_IC"/>
</dbReference>
<dbReference type="Gene3D" id="1.10.760.10">
    <property type="entry name" value="Cytochrome c-like domain"/>
    <property type="match status" value="1"/>
</dbReference>
<dbReference type="EMBL" id="JBHSOW010000047">
    <property type="protein sequence ID" value="MFC5650314.1"/>
    <property type="molecule type" value="Genomic_DNA"/>
</dbReference>
<dbReference type="PANTHER" id="PTHR37823:SF4">
    <property type="entry name" value="MENAQUINOL-CYTOCHROME C REDUCTASE CYTOCHROME B_C SUBUNIT"/>
    <property type="match status" value="1"/>
</dbReference>
<keyword evidence="5 6" id="KW-0408">Iron</keyword>
<evidence type="ECO:0000256" key="2">
    <source>
        <dbReference type="ARBA" id="ARBA00022617"/>
    </source>
</evidence>
<comment type="caution">
    <text evidence="9">The sequence shown here is derived from an EMBL/GenBank/DDBJ whole genome shotgun (WGS) entry which is preliminary data.</text>
</comment>
<name>A0ABW0W025_9BACL</name>
<organism evidence="9 10">
    <name type="scientific">Paenibacillus solisilvae</name>
    <dbReference type="NCBI Taxonomy" id="2486751"/>
    <lineage>
        <taxon>Bacteria</taxon>
        <taxon>Bacillati</taxon>
        <taxon>Bacillota</taxon>
        <taxon>Bacilli</taxon>
        <taxon>Bacillales</taxon>
        <taxon>Paenibacillaceae</taxon>
        <taxon>Paenibacillus</taxon>
    </lineage>
</organism>
<dbReference type="InterPro" id="IPR012218">
    <property type="entry name" value="Cyt_c_BACSU-c550-type"/>
</dbReference>
<keyword evidence="10" id="KW-1185">Reference proteome</keyword>
<dbReference type="PROSITE" id="PS51007">
    <property type="entry name" value="CYTC"/>
    <property type="match status" value="1"/>
</dbReference>